<dbReference type="Gene3D" id="3.90.650.10">
    <property type="entry name" value="PurM-like C-terminal domain"/>
    <property type="match status" value="1"/>
</dbReference>
<feature type="binding site" evidence="1">
    <location>
        <position position="341"/>
    </location>
    <ligand>
        <name>ATP</name>
        <dbReference type="ChEBI" id="CHEBI:30616"/>
    </ligand>
</feature>
<comment type="catalytic activity">
    <reaction evidence="1">
        <text>thiamine phosphate + ATP = thiamine diphosphate + ADP</text>
        <dbReference type="Rhea" id="RHEA:15913"/>
        <dbReference type="ChEBI" id="CHEBI:30616"/>
        <dbReference type="ChEBI" id="CHEBI:37575"/>
        <dbReference type="ChEBI" id="CHEBI:58937"/>
        <dbReference type="ChEBI" id="CHEBI:456216"/>
        <dbReference type="EC" id="2.7.4.16"/>
    </reaction>
</comment>
<feature type="binding site" evidence="1">
    <location>
        <position position="166"/>
    </location>
    <ligand>
        <name>Mg(2+)</name>
        <dbReference type="ChEBI" id="CHEBI:18420"/>
        <label>1</label>
    </ligand>
</feature>
<dbReference type="SUPFAM" id="SSF55326">
    <property type="entry name" value="PurM N-terminal domain-like"/>
    <property type="match status" value="1"/>
</dbReference>
<feature type="binding site" evidence="1">
    <location>
        <position position="195"/>
    </location>
    <ligand>
        <name>Mg(2+)</name>
        <dbReference type="ChEBI" id="CHEBI:18420"/>
        <label>4</label>
    </ligand>
</feature>
<protein>
    <recommendedName>
        <fullName evidence="1">Thiamine-monophosphate kinase</fullName>
        <shortName evidence="1">TMP kinase</shortName>
        <shortName evidence="1">Thiamine-phosphate kinase</shortName>
        <ecNumber evidence="1">2.7.4.16</ecNumber>
    </recommendedName>
</protein>
<accession>A0A417Z9B2</accession>
<dbReference type="Pfam" id="PF00586">
    <property type="entry name" value="AIRS"/>
    <property type="match status" value="1"/>
</dbReference>
<dbReference type="GO" id="GO:0000287">
    <property type="term" value="F:magnesium ion binding"/>
    <property type="evidence" value="ECO:0007669"/>
    <property type="project" value="UniProtKB-UniRule"/>
</dbReference>
<dbReference type="PANTHER" id="PTHR30270">
    <property type="entry name" value="THIAMINE-MONOPHOSPHATE KINASE"/>
    <property type="match status" value="1"/>
</dbReference>
<sequence>MTDDSGRSPHARTASDGVVTGYGSKPATFAGQALEAALHCGVSARSAGLASTGGSEHAASAHTADEPATRRLRERSVVMVDNATGGGCALPGAARMRSVPACLNGAVRNVWTPRVGGDAPTVDDVGELGVLRSVLAVVEPAAADVGPGDDAAVLTTSTGRTVVTTDSMVLGLDWRDDWSSPQDVGVKVIAQNLADVVAMGARPTGVVVALAAEGATRVDWLVDLTRGMADELRRAGVGSFGGDLSGAPDGTVVIAVTALGDLPAGREPLLRANARVGESIIVSDVLGRSHAGLLVLLGEVAPSERAGTATQECVGWHRAPRPRYAGDEAVAAGVRCAMDVSDGLMLDAARIVRASSVRLAFDGDALRAMARPLEPVVGDRALECVLSGGEEHALLATSPEGRVPAGWHVVGRVEDGRGVTLDGESAQTEGWTHFGAR</sequence>
<evidence type="ECO:0000313" key="4">
    <source>
        <dbReference type="EMBL" id="RHW47216.1"/>
    </source>
</evidence>
<feature type="region of interest" description="Disordered" evidence="2">
    <location>
        <begin position="49"/>
        <end position="70"/>
    </location>
</feature>
<comment type="similarity">
    <text evidence="1">Belongs to the thiamine-monophosphate kinase family.</text>
</comment>
<keyword evidence="1" id="KW-0479">Metal-binding</keyword>
<comment type="caution">
    <text evidence="4">The sequence shown here is derived from an EMBL/GenBank/DDBJ whole genome shotgun (WGS) entry which is preliminary data.</text>
</comment>
<feature type="binding site" evidence="1">
    <location>
        <position position="164"/>
    </location>
    <ligand>
        <name>Mg(2+)</name>
        <dbReference type="ChEBI" id="CHEBI:18420"/>
        <label>4</label>
    </ligand>
</feature>
<keyword evidence="1 4" id="KW-0808">Transferase</keyword>
<feature type="binding site" evidence="1">
    <location>
        <position position="339"/>
    </location>
    <ligand>
        <name>Mg(2+)</name>
        <dbReference type="ChEBI" id="CHEBI:18420"/>
        <label>3</label>
    </ligand>
</feature>
<feature type="binding site" evidence="1">
    <location>
        <position position="390"/>
    </location>
    <ligand>
        <name>substrate</name>
    </ligand>
</feature>
<dbReference type="Proteomes" id="UP000285376">
    <property type="component" value="Unassembled WGS sequence"/>
</dbReference>
<evidence type="ECO:0000313" key="5">
    <source>
        <dbReference type="Proteomes" id="UP000285376"/>
    </source>
</evidence>
<dbReference type="GO" id="GO:0005524">
    <property type="term" value="F:ATP binding"/>
    <property type="evidence" value="ECO:0007669"/>
    <property type="project" value="UniProtKB-UniRule"/>
</dbReference>
<feature type="domain" description="PurM-like N-terminal" evidence="3">
    <location>
        <begin position="148"/>
        <end position="260"/>
    </location>
</feature>
<dbReference type="AlphaFoldDB" id="A0A417Z9B2"/>
<name>A0A417Z9B2_9MICO</name>
<reference evidence="4 5" key="1">
    <citation type="submission" date="2018-08" db="EMBL/GenBank/DDBJ databases">
        <title>Whole genome sequence analysis of Dermacoccus abyssi bacteria isolated from Deep Mariana trench Micromonospora spp reveals genes involved in the environmental adaptation and production of secondary metabolites.</title>
        <authorList>
            <person name="Abdel-Mageed W.M."/>
            <person name="Lehri B."/>
            <person name="Nouioui I."/>
            <person name="Goodfellow I."/>
            <person name="Jaspars M."/>
            <person name="Karlyshev A."/>
        </authorList>
    </citation>
    <scope>NUCLEOTIDE SEQUENCE [LARGE SCALE GENOMIC DNA]</scope>
    <source>
        <strain evidence="4 5">MT1.1</strain>
    </source>
</reference>
<organism evidence="4 5">
    <name type="scientific">Dermacoccus abyssi</name>
    <dbReference type="NCBI Taxonomy" id="322596"/>
    <lineage>
        <taxon>Bacteria</taxon>
        <taxon>Bacillati</taxon>
        <taxon>Actinomycetota</taxon>
        <taxon>Actinomycetes</taxon>
        <taxon>Micrococcales</taxon>
        <taxon>Dermacoccaceae</taxon>
        <taxon>Dermacoccus</taxon>
    </lineage>
</organism>
<evidence type="ECO:0000256" key="1">
    <source>
        <dbReference type="HAMAP-Rule" id="MF_02128"/>
    </source>
</evidence>
<dbReference type="InterPro" id="IPR036676">
    <property type="entry name" value="PurM-like_C_sf"/>
</dbReference>
<dbReference type="HAMAP" id="MF_02128">
    <property type="entry name" value="TMP_kinase"/>
    <property type="match status" value="1"/>
</dbReference>
<feature type="binding site" evidence="1">
    <location>
        <position position="271"/>
    </location>
    <ligand>
        <name>ATP</name>
        <dbReference type="ChEBI" id="CHEBI:30616"/>
    </ligand>
</feature>
<dbReference type="GO" id="GO:0009228">
    <property type="term" value="P:thiamine biosynthetic process"/>
    <property type="evidence" value="ECO:0007669"/>
    <property type="project" value="UniProtKB-KW"/>
</dbReference>
<keyword evidence="1" id="KW-0067">ATP-binding</keyword>
<dbReference type="PANTHER" id="PTHR30270:SF0">
    <property type="entry name" value="THIAMINE-MONOPHOSPHATE KINASE"/>
    <property type="match status" value="1"/>
</dbReference>
<feature type="binding site" evidence="1">
    <location>
        <position position="195"/>
    </location>
    <ligand>
        <name>Mg(2+)</name>
        <dbReference type="ChEBI" id="CHEBI:18420"/>
        <label>3</label>
    </ligand>
</feature>
<dbReference type="Gene3D" id="3.30.1330.10">
    <property type="entry name" value="PurM-like, N-terminal domain"/>
    <property type="match status" value="1"/>
</dbReference>
<comment type="miscellaneous">
    <text evidence="1">Reaction mechanism of ThiL seems to utilize a direct, inline transfer of the gamma-phosphate of ATP to TMP rather than a phosphorylated enzyme intermediate.</text>
</comment>
<evidence type="ECO:0000256" key="2">
    <source>
        <dbReference type="SAM" id="MobiDB-lite"/>
    </source>
</evidence>
<feature type="binding site" evidence="1">
    <location>
        <begin position="242"/>
        <end position="243"/>
    </location>
    <ligand>
        <name>ATP</name>
        <dbReference type="ChEBI" id="CHEBI:30616"/>
    </ligand>
</feature>
<keyword evidence="1 4" id="KW-0418">Kinase</keyword>
<feature type="binding site" evidence="1">
    <location>
        <position position="431"/>
    </location>
    <ligand>
        <name>substrate</name>
    </ligand>
</feature>
<dbReference type="InterPro" id="IPR036921">
    <property type="entry name" value="PurM-like_N_sf"/>
</dbReference>
<feature type="binding site" evidence="1">
    <location>
        <position position="166"/>
    </location>
    <ligand>
        <name>Mg(2+)</name>
        <dbReference type="ChEBI" id="CHEBI:18420"/>
        <label>2</label>
    </ligand>
</feature>
<dbReference type="GO" id="GO:0009030">
    <property type="term" value="F:thiamine-phosphate kinase activity"/>
    <property type="evidence" value="ECO:0007669"/>
    <property type="project" value="UniProtKB-UniRule"/>
</dbReference>
<comment type="function">
    <text evidence="1">Catalyzes the ATP-dependent phosphorylation of thiamine-monophosphate (TMP) to form thiamine-pyrophosphate (TPP), the active form of vitamin B1.</text>
</comment>
<feature type="binding site" evidence="1">
    <location>
        <position position="165"/>
    </location>
    <ligand>
        <name>Mg(2+)</name>
        <dbReference type="ChEBI" id="CHEBI:18420"/>
        <label>1</label>
    </ligand>
</feature>
<feature type="binding site" evidence="1">
    <location>
        <position position="243"/>
    </location>
    <ligand>
        <name>Mg(2+)</name>
        <dbReference type="ChEBI" id="CHEBI:18420"/>
        <label>1</label>
    </ligand>
</feature>
<keyword evidence="1" id="KW-0784">Thiamine biosynthesis</keyword>
<comment type="pathway">
    <text evidence="1">Cofactor biosynthesis; thiamine diphosphate biosynthesis; thiamine diphosphate from thiamine phosphate: step 1/1.</text>
</comment>
<dbReference type="EC" id="2.7.4.16" evidence="1"/>
<feature type="binding site" evidence="1">
    <location>
        <position position="150"/>
    </location>
    <ligand>
        <name>Mg(2+)</name>
        <dbReference type="ChEBI" id="CHEBI:18420"/>
        <label>4</label>
    </ligand>
</feature>
<gene>
    <name evidence="1 4" type="primary">thiL</name>
    <name evidence="4" type="ORF">D1832_04365</name>
</gene>
<dbReference type="UniPathway" id="UPA00060">
    <property type="reaction ID" value="UER00142"/>
</dbReference>
<feature type="region of interest" description="Disordered" evidence="2">
    <location>
        <begin position="1"/>
        <end position="22"/>
    </location>
</feature>
<dbReference type="CDD" id="cd02194">
    <property type="entry name" value="ThiL"/>
    <property type="match status" value="1"/>
</dbReference>
<feature type="binding site" evidence="1">
    <location>
        <position position="195"/>
    </location>
    <ligand>
        <name>Mg(2+)</name>
        <dbReference type="ChEBI" id="CHEBI:18420"/>
        <label>2</label>
    </ligand>
</feature>
<dbReference type="GO" id="GO:0009229">
    <property type="term" value="P:thiamine diphosphate biosynthetic process"/>
    <property type="evidence" value="ECO:0007669"/>
    <property type="project" value="UniProtKB-UniRule"/>
</dbReference>
<dbReference type="InterPro" id="IPR006283">
    <property type="entry name" value="ThiL-like"/>
</dbReference>
<dbReference type="InterPro" id="IPR016188">
    <property type="entry name" value="PurM-like_N"/>
</dbReference>
<dbReference type="SUPFAM" id="SSF56042">
    <property type="entry name" value="PurM C-terminal domain-like"/>
    <property type="match status" value="1"/>
</dbReference>
<comment type="caution">
    <text evidence="1">Lacks conserved residue(s) required for the propagation of feature annotation.</text>
</comment>
<keyword evidence="1" id="KW-0460">Magnesium</keyword>
<dbReference type="NCBIfam" id="TIGR01379">
    <property type="entry name" value="thiL"/>
    <property type="match status" value="1"/>
</dbReference>
<feature type="binding site" evidence="1">
    <location>
        <position position="150"/>
    </location>
    <ligand>
        <name>Mg(2+)</name>
        <dbReference type="ChEBI" id="CHEBI:18420"/>
        <label>3</label>
    </ligand>
</feature>
<evidence type="ECO:0000259" key="3">
    <source>
        <dbReference type="Pfam" id="PF00586"/>
    </source>
</evidence>
<feature type="binding site" evidence="1">
    <location>
        <position position="342"/>
    </location>
    <ligand>
        <name>Mg(2+)</name>
        <dbReference type="ChEBI" id="CHEBI:18420"/>
        <label>5</label>
    </ligand>
</feature>
<dbReference type="EMBL" id="QWLM01000003">
    <property type="protein sequence ID" value="RHW47216.1"/>
    <property type="molecule type" value="Genomic_DNA"/>
</dbReference>
<proteinExistence type="inferred from homology"/>
<keyword evidence="1" id="KW-0547">Nucleotide-binding</keyword>
<feature type="binding site" evidence="1">
    <location>
        <position position="173"/>
    </location>
    <ligand>
        <name>substrate</name>
    </ligand>
</feature>